<dbReference type="GO" id="GO:0005847">
    <property type="term" value="C:mRNA cleavage and polyadenylation specificity factor complex"/>
    <property type="evidence" value="ECO:0007669"/>
    <property type="project" value="InterPro"/>
</dbReference>
<reference evidence="4" key="1">
    <citation type="submission" date="2014-05" db="EMBL/GenBank/DDBJ databases">
        <title>The transcriptome of the halophilic microalga Tetraselmis sp. GSL018 isolated from the Great Salt Lake, Utah.</title>
        <authorList>
            <person name="Jinkerson R.E."/>
            <person name="D'Adamo S."/>
            <person name="Posewitz M.C."/>
        </authorList>
    </citation>
    <scope>NUCLEOTIDE SEQUENCE</scope>
    <source>
        <strain evidence="4">GSL018</strain>
    </source>
</reference>
<dbReference type="InterPro" id="IPR022712">
    <property type="entry name" value="Beta_Casp"/>
</dbReference>
<feature type="domain" description="Beta-Casp" evidence="3">
    <location>
        <begin position="205"/>
        <end position="310"/>
    </location>
</feature>
<dbReference type="InterPro" id="IPR027075">
    <property type="entry name" value="CPSF2"/>
</dbReference>
<dbReference type="PANTHER" id="PTHR45922:SF1">
    <property type="entry name" value="CLEAVAGE AND POLYADENYLATION SPECIFICITY FACTOR SUBUNIT 2"/>
    <property type="match status" value="1"/>
</dbReference>
<feature type="compositionally biased region" description="Gly residues" evidence="2">
    <location>
        <begin position="323"/>
        <end position="332"/>
    </location>
</feature>
<dbReference type="SUPFAM" id="SSF56281">
    <property type="entry name" value="Metallo-hydrolase/oxidoreductase"/>
    <property type="match status" value="1"/>
</dbReference>
<dbReference type="InterPro" id="IPR035639">
    <property type="entry name" value="CPSF2_MBL"/>
</dbReference>
<evidence type="ECO:0000259" key="3">
    <source>
        <dbReference type="SMART" id="SM01027"/>
    </source>
</evidence>
<dbReference type="GO" id="GO:0006398">
    <property type="term" value="P:mRNA 3'-end processing by stem-loop binding and cleavage"/>
    <property type="evidence" value="ECO:0007669"/>
    <property type="project" value="InterPro"/>
</dbReference>
<evidence type="ECO:0000256" key="2">
    <source>
        <dbReference type="SAM" id="MobiDB-lite"/>
    </source>
</evidence>
<dbReference type="GO" id="GO:0003723">
    <property type="term" value="F:RNA binding"/>
    <property type="evidence" value="ECO:0007669"/>
    <property type="project" value="UniProtKB-KW"/>
</dbReference>
<proteinExistence type="inferred from homology"/>
<comment type="subcellular location">
    <subcellularLocation>
        <location evidence="1">Nucleus</location>
    </subcellularLocation>
</comment>
<comment type="similarity">
    <text evidence="1">Belongs to the metallo-beta-lactamase superfamily. RNA-metabolizing metallo-beta-lactamase-like family. CPSF2/YSH1 subfamily.</text>
</comment>
<dbReference type="InterPro" id="IPR036866">
    <property type="entry name" value="RibonucZ/Hydroxyglut_hydro"/>
</dbReference>
<organism evidence="4">
    <name type="scientific">Tetraselmis sp. GSL018</name>
    <dbReference type="NCBI Taxonomy" id="582737"/>
    <lineage>
        <taxon>Eukaryota</taxon>
        <taxon>Viridiplantae</taxon>
        <taxon>Chlorophyta</taxon>
        <taxon>core chlorophytes</taxon>
        <taxon>Chlorodendrophyceae</taxon>
        <taxon>Chlorodendrales</taxon>
        <taxon>Chlorodendraceae</taxon>
        <taxon>Tetraselmis</taxon>
    </lineage>
</organism>
<dbReference type="InterPro" id="IPR001279">
    <property type="entry name" value="Metallo-B-lactamas"/>
</dbReference>
<dbReference type="EMBL" id="GBEZ01010505">
    <property type="protein sequence ID" value="JAC75175.1"/>
    <property type="molecule type" value="Transcribed_RNA"/>
</dbReference>
<accession>A0A061RWX8</accession>
<dbReference type="Gene3D" id="3.60.15.10">
    <property type="entry name" value="Ribonuclease Z/Hydroxyacylglutathione hydrolase-like"/>
    <property type="match status" value="1"/>
</dbReference>
<dbReference type="Pfam" id="PF16661">
    <property type="entry name" value="Lactamase_B_6"/>
    <property type="match status" value="1"/>
</dbReference>
<sequence length="414" mass="43971">MSFRSASGTSSSTAVGTSASPATSWSLAHLGVLPYAVGKLGLNAPIYGTLPIQKMGSLLMYDQCLSRLHDPSWDLFDLDDVDAVFNNLHTVRFLERTRLTGKCEGITITPHCAGHTLGGAVWCISACGEDIVYAIDYNHRRERHLNGTSLQSAFSRPAAMITGAYNVTATPFDRQARDDKLKDLIISTLRGDGNVLLPVDSAGRALELLLMLDSHWTDRRIVYPLIFMNHQAYNVVEFAKSQLEWMSDALSSKFSRSRDHPNPFETRCLKLMHDTSELAALPPGPVVVVATSPSLEAGLSGAVRQVGAALEELHHLLGEGRPAHGGGHGTGQRQGAAAGAEDRALQEGPARGRGAGCLPGRAGAEASGGEGGGGRDRGRPGAAVCQQKLERCLSGASPSRQPEEAGGCFKGARP</sequence>
<name>A0A061RWX8_9CHLO</name>
<evidence type="ECO:0000256" key="1">
    <source>
        <dbReference type="RuleBase" id="RU365006"/>
    </source>
</evidence>
<keyword evidence="1" id="KW-0539">Nucleus</keyword>
<dbReference type="AlphaFoldDB" id="A0A061RWX8"/>
<dbReference type="Pfam" id="PF10996">
    <property type="entry name" value="Beta-Casp"/>
    <property type="match status" value="1"/>
</dbReference>
<dbReference type="PANTHER" id="PTHR45922">
    <property type="entry name" value="CLEAVAGE AND POLYADENYLATION SPECIFICITY FACTOR SUBUNIT 2"/>
    <property type="match status" value="1"/>
</dbReference>
<evidence type="ECO:0000313" key="4">
    <source>
        <dbReference type="EMBL" id="JAC75175.1"/>
    </source>
</evidence>
<protein>
    <recommendedName>
        <fullName evidence="1">Cleavage and polyadenylation specificity factor subunit 2</fullName>
    </recommendedName>
    <alternativeName>
        <fullName evidence="1">Cleavage and polyadenylation specificity factor 100 kDa subunit</fullName>
    </alternativeName>
</protein>
<dbReference type="CDD" id="cd16293">
    <property type="entry name" value="CPSF2-like_MBL-fold"/>
    <property type="match status" value="1"/>
</dbReference>
<keyword evidence="1" id="KW-0694">RNA-binding</keyword>
<feature type="region of interest" description="Disordered" evidence="2">
    <location>
        <begin position="318"/>
        <end position="414"/>
    </location>
</feature>
<dbReference type="SMART" id="SM01027">
    <property type="entry name" value="Beta-Casp"/>
    <property type="match status" value="1"/>
</dbReference>
<keyword evidence="1" id="KW-0507">mRNA processing</keyword>
<gene>
    <name evidence="4" type="primary">CFT2</name>
    <name evidence="4" type="ORF">TSPGSL018_23860</name>
</gene>